<dbReference type="EMBL" id="KB744937">
    <property type="protein sequence ID" value="EOA94197.1"/>
    <property type="molecule type" value="Genomic_DNA"/>
</dbReference>
<reference evidence="3" key="1">
    <citation type="journal article" date="2013" name="Nat. Genet.">
        <title>The duck genome and transcriptome provide insight into an avian influenza virus reservoir species.</title>
        <authorList>
            <person name="Huang Y."/>
            <person name="Li Y."/>
            <person name="Burt D.W."/>
            <person name="Chen H."/>
            <person name="Zhang Y."/>
            <person name="Qian W."/>
            <person name="Kim H."/>
            <person name="Gan S."/>
            <person name="Zhao Y."/>
            <person name="Li J."/>
            <person name="Yi K."/>
            <person name="Feng H."/>
            <person name="Zhu P."/>
            <person name="Li B."/>
            <person name="Liu Q."/>
            <person name="Fairley S."/>
            <person name="Magor K.E."/>
            <person name="Du Z."/>
            <person name="Hu X."/>
            <person name="Goodman L."/>
            <person name="Tafer H."/>
            <person name="Vignal A."/>
            <person name="Lee T."/>
            <person name="Kim K.W."/>
            <person name="Sheng Z."/>
            <person name="An Y."/>
            <person name="Searle S."/>
            <person name="Herrero J."/>
            <person name="Groenen M.A."/>
            <person name="Crooijmans R.P."/>
            <person name="Faraut T."/>
            <person name="Cai Q."/>
            <person name="Webster R.G."/>
            <person name="Aldridge J.R."/>
            <person name="Warren W.C."/>
            <person name="Bartschat S."/>
            <person name="Kehr S."/>
            <person name="Marz M."/>
            <person name="Stadler P.F."/>
            <person name="Smith J."/>
            <person name="Kraus R.H."/>
            <person name="Zhao Y."/>
            <person name="Ren L."/>
            <person name="Fei J."/>
            <person name="Morisson M."/>
            <person name="Kaiser P."/>
            <person name="Griffin D.K."/>
            <person name="Rao M."/>
            <person name="Pitel F."/>
            <person name="Wang J."/>
            <person name="Li N."/>
        </authorList>
    </citation>
    <scope>NUCLEOTIDE SEQUENCE [LARGE SCALE GENOMIC DNA]</scope>
</reference>
<evidence type="ECO:0000256" key="1">
    <source>
        <dbReference type="SAM" id="MobiDB-lite"/>
    </source>
</evidence>
<keyword evidence="3" id="KW-1185">Reference proteome</keyword>
<protein>
    <submittedName>
        <fullName evidence="2">Uncharacterized protein</fullName>
    </submittedName>
</protein>
<sequence>MPTVSLQQVAASSLENNWNNLTRGEGQRRPWATGSSQGVLPPPRHRVSAVTSLQGSPWLLQSQIQSHGPAVELTTTGVQLLEDDSRQTARSPPKSCLAKDISLEHEVPAGRSSSPCPQDNRSWLAAPRLQHPSLVPVCTAAPRGVSKPSVSPRHRQPLGEASQLQHRHGKPSGISSALRRDGELVGSTL</sequence>
<dbReference type="Proteomes" id="UP000296049">
    <property type="component" value="Unassembled WGS sequence"/>
</dbReference>
<feature type="region of interest" description="Disordered" evidence="1">
    <location>
        <begin position="15"/>
        <end position="43"/>
    </location>
</feature>
<evidence type="ECO:0000313" key="3">
    <source>
        <dbReference type="Proteomes" id="UP000296049"/>
    </source>
</evidence>
<dbReference type="AlphaFoldDB" id="R0L1N9"/>
<accession>R0L1N9</accession>
<evidence type="ECO:0000313" key="2">
    <source>
        <dbReference type="EMBL" id="EOA94197.1"/>
    </source>
</evidence>
<name>R0L1N9_ANAPL</name>
<gene>
    <name evidence="2" type="ORF">Anapl_14698</name>
</gene>
<organism evidence="2 3">
    <name type="scientific">Anas platyrhynchos</name>
    <name type="common">Mallard</name>
    <name type="synonym">Anas boschas</name>
    <dbReference type="NCBI Taxonomy" id="8839"/>
    <lineage>
        <taxon>Eukaryota</taxon>
        <taxon>Metazoa</taxon>
        <taxon>Chordata</taxon>
        <taxon>Craniata</taxon>
        <taxon>Vertebrata</taxon>
        <taxon>Euteleostomi</taxon>
        <taxon>Archelosauria</taxon>
        <taxon>Archosauria</taxon>
        <taxon>Dinosauria</taxon>
        <taxon>Saurischia</taxon>
        <taxon>Theropoda</taxon>
        <taxon>Coelurosauria</taxon>
        <taxon>Aves</taxon>
        <taxon>Neognathae</taxon>
        <taxon>Galloanserae</taxon>
        <taxon>Anseriformes</taxon>
        <taxon>Anatidae</taxon>
        <taxon>Anatinae</taxon>
        <taxon>Anas</taxon>
    </lineage>
</organism>
<feature type="region of interest" description="Disordered" evidence="1">
    <location>
        <begin position="139"/>
        <end position="189"/>
    </location>
</feature>
<proteinExistence type="predicted"/>